<protein>
    <submittedName>
        <fullName evidence="7">Spermidine synthase</fullName>
    </submittedName>
</protein>
<keyword evidence="5" id="KW-1133">Transmembrane helix</keyword>
<dbReference type="GO" id="GO:0016740">
    <property type="term" value="F:transferase activity"/>
    <property type="evidence" value="ECO:0007669"/>
    <property type="project" value="UniProtKB-UniRule"/>
</dbReference>
<dbReference type="Proteomes" id="UP000295718">
    <property type="component" value="Unassembled WGS sequence"/>
</dbReference>
<accession>A0A4R1QZQ0</accession>
<feature type="active site" description="Proton acceptor" evidence="4">
    <location>
        <position position="374"/>
    </location>
</feature>
<reference evidence="7 8" key="1">
    <citation type="submission" date="2019-03" db="EMBL/GenBank/DDBJ databases">
        <title>Genomic Encyclopedia of Type Strains, Phase IV (KMG-IV): sequencing the most valuable type-strain genomes for metagenomic binning, comparative biology and taxonomic classification.</title>
        <authorList>
            <person name="Goeker M."/>
        </authorList>
    </citation>
    <scope>NUCLEOTIDE SEQUENCE [LARGE SCALE GENOMIC DNA]</scope>
    <source>
        <strain evidence="7 8">DSM 100556</strain>
    </source>
</reference>
<dbReference type="RefSeq" id="WP_031390065.1">
    <property type="nucleotide sequence ID" value="NZ_JPNB01000001.1"/>
</dbReference>
<gene>
    <name evidence="7" type="ORF">EDD76_106146</name>
</gene>
<dbReference type="NCBIfam" id="NF037959">
    <property type="entry name" value="MFS_SpdSyn"/>
    <property type="match status" value="1"/>
</dbReference>
<evidence type="ECO:0000313" key="8">
    <source>
        <dbReference type="Proteomes" id="UP000295718"/>
    </source>
</evidence>
<keyword evidence="5" id="KW-0472">Membrane</keyword>
<dbReference type="PROSITE" id="PS51006">
    <property type="entry name" value="PABS_2"/>
    <property type="match status" value="1"/>
</dbReference>
<dbReference type="PANTHER" id="PTHR43317">
    <property type="entry name" value="THERMOSPERMINE SYNTHASE ACAULIS5"/>
    <property type="match status" value="1"/>
</dbReference>
<dbReference type="STRING" id="1469948.GCA_000732725_01344"/>
<evidence type="ECO:0000256" key="4">
    <source>
        <dbReference type="PROSITE-ProRule" id="PRU00354"/>
    </source>
</evidence>
<feature type="transmembrane region" description="Helical" evidence="5">
    <location>
        <begin position="156"/>
        <end position="179"/>
    </location>
</feature>
<feature type="transmembrane region" description="Helical" evidence="5">
    <location>
        <begin position="114"/>
        <end position="135"/>
    </location>
</feature>
<feature type="transmembrane region" description="Helical" evidence="5">
    <location>
        <begin position="77"/>
        <end position="108"/>
    </location>
</feature>
<dbReference type="PANTHER" id="PTHR43317:SF1">
    <property type="entry name" value="THERMOSPERMINE SYNTHASE ACAULIS5"/>
    <property type="match status" value="1"/>
</dbReference>
<organism evidence="7 8">
    <name type="scientific">Kineothrix alysoides</name>
    <dbReference type="NCBI Taxonomy" id="1469948"/>
    <lineage>
        <taxon>Bacteria</taxon>
        <taxon>Bacillati</taxon>
        <taxon>Bacillota</taxon>
        <taxon>Clostridia</taxon>
        <taxon>Lachnospirales</taxon>
        <taxon>Lachnospiraceae</taxon>
        <taxon>Kineothrix</taxon>
    </lineage>
</organism>
<dbReference type="Gene3D" id="3.40.50.150">
    <property type="entry name" value="Vaccinia Virus protein VP39"/>
    <property type="match status" value="1"/>
</dbReference>
<dbReference type="Pfam" id="PF01564">
    <property type="entry name" value="Spermine_synth"/>
    <property type="match status" value="1"/>
</dbReference>
<sequence length="544" mass="59807">MGTRNILKNKYYLYMTEFFAGTAVMAVELGASRLLAPYFSSSQIVWTIIIGTIMIAMALGNIWGGRSADKNPDPDKLYMRLIIAAIWIAAIPLVGKYIILAISAVLVLTVNNNFLILAGFIACMVIFVFPLFLLGTVTPSLVKYTVESLDDSGKTVGTLSAFNTIGSIIGTFLPTFVTIPAVGTSITFLIFSGILLVLGLIYFFSKKKKGKVCAAATALFILCGIFGNSDSFAFWEKNLVYEGESIYNYLQVKETDESVILSTNVLFGVQSIMKKDDSLTGMYYDYALAAPVMAGIAENGEGDILILGMGTGTYAKQCMKYFDSIKIEGVEIDQKITDLAREYFELPDTVNVTTYDGRAYLQAIDDKYDVIMVDAYQDITIPFQMSSIEFFTMVKEHLKDNGVMVVNMNMHSEEEGNINDYLSDTIANVFPHVYTVNVNGATNRELFATLNEDATGYLKAGADGNAADNSDYAVEIDNEELAAMMRVVDAGLTAYERGEYLLTDDKAPVELLGMSVIDGLIQDEIGYYKKIFKEQGISGLLNQM</sequence>
<evidence type="ECO:0000256" key="5">
    <source>
        <dbReference type="SAM" id="Phobius"/>
    </source>
</evidence>
<dbReference type="InterPro" id="IPR030374">
    <property type="entry name" value="PABS"/>
</dbReference>
<dbReference type="InterPro" id="IPR029063">
    <property type="entry name" value="SAM-dependent_MTases_sf"/>
</dbReference>
<name>A0A4R1QZQ0_9FIRM</name>
<keyword evidence="3 4" id="KW-0620">Polyamine biosynthesis</keyword>
<keyword evidence="5" id="KW-0812">Transmembrane</keyword>
<dbReference type="GO" id="GO:0006596">
    <property type="term" value="P:polyamine biosynthetic process"/>
    <property type="evidence" value="ECO:0007669"/>
    <property type="project" value="UniProtKB-UniRule"/>
</dbReference>
<dbReference type="Gene3D" id="1.20.1250.20">
    <property type="entry name" value="MFS general substrate transporter like domains"/>
    <property type="match status" value="1"/>
</dbReference>
<dbReference type="SUPFAM" id="SSF103473">
    <property type="entry name" value="MFS general substrate transporter"/>
    <property type="match status" value="1"/>
</dbReference>
<proteinExistence type="inferred from homology"/>
<dbReference type="CDD" id="cd02440">
    <property type="entry name" value="AdoMet_MTases"/>
    <property type="match status" value="1"/>
</dbReference>
<comment type="similarity">
    <text evidence="1">Belongs to the spermidine/spermine synthase family.</text>
</comment>
<dbReference type="InterPro" id="IPR036259">
    <property type="entry name" value="MFS_trans_sf"/>
</dbReference>
<feature type="transmembrane region" description="Helical" evidence="5">
    <location>
        <begin position="44"/>
        <end position="65"/>
    </location>
</feature>
<dbReference type="AlphaFoldDB" id="A0A4R1QZQ0"/>
<feature type="domain" description="PABS" evidence="6">
    <location>
        <begin position="223"/>
        <end position="462"/>
    </location>
</feature>
<feature type="transmembrane region" description="Helical" evidence="5">
    <location>
        <begin position="12"/>
        <end position="32"/>
    </location>
</feature>
<keyword evidence="2 4" id="KW-0808">Transferase</keyword>
<evidence type="ECO:0000256" key="3">
    <source>
        <dbReference type="ARBA" id="ARBA00023115"/>
    </source>
</evidence>
<dbReference type="OrthoDB" id="9761985at2"/>
<dbReference type="EMBL" id="SLUO01000006">
    <property type="protein sequence ID" value="TCL58493.1"/>
    <property type="molecule type" value="Genomic_DNA"/>
</dbReference>
<feature type="transmembrane region" description="Helical" evidence="5">
    <location>
        <begin position="185"/>
        <end position="205"/>
    </location>
</feature>
<comment type="caution">
    <text evidence="7">The sequence shown here is derived from an EMBL/GenBank/DDBJ whole genome shotgun (WGS) entry which is preliminary data.</text>
</comment>
<evidence type="ECO:0000313" key="7">
    <source>
        <dbReference type="EMBL" id="TCL58493.1"/>
    </source>
</evidence>
<dbReference type="SUPFAM" id="SSF53335">
    <property type="entry name" value="S-adenosyl-L-methionine-dependent methyltransferases"/>
    <property type="match status" value="1"/>
</dbReference>
<evidence type="ECO:0000256" key="1">
    <source>
        <dbReference type="ARBA" id="ARBA00007867"/>
    </source>
</evidence>
<evidence type="ECO:0000256" key="2">
    <source>
        <dbReference type="ARBA" id="ARBA00022679"/>
    </source>
</evidence>
<keyword evidence="8" id="KW-1185">Reference proteome</keyword>
<evidence type="ECO:0000259" key="6">
    <source>
        <dbReference type="PROSITE" id="PS51006"/>
    </source>
</evidence>
<feature type="transmembrane region" description="Helical" evidence="5">
    <location>
        <begin position="212"/>
        <end position="235"/>
    </location>
</feature>